<gene>
    <name evidence="3" type="ORF">L0U89_17050</name>
</gene>
<evidence type="ECO:0000313" key="4">
    <source>
        <dbReference type="Proteomes" id="UP001201449"/>
    </source>
</evidence>
<keyword evidence="1" id="KW-0175">Coiled coil</keyword>
<keyword evidence="4" id="KW-1185">Reference proteome</keyword>
<evidence type="ECO:0000313" key="3">
    <source>
        <dbReference type="EMBL" id="MCF1752769.1"/>
    </source>
</evidence>
<keyword evidence="2" id="KW-1133">Transmembrane helix</keyword>
<keyword evidence="2" id="KW-0812">Transmembrane</keyword>
<sequence>MKQINRISHLLVALFFGVSLVFFLAFDSLKGIFRVEELNTYLVTNFLWIGLFLFLISWGTDKIVRNNLESEISKKETEKNELKAKLYDFEQGVKLRNIEQKLDKLAEEKEAKGIRPRQNFT</sequence>
<reference evidence="3 4" key="1">
    <citation type="submission" date="2022-01" db="EMBL/GenBank/DDBJ databases">
        <title>Mariniradius saccharolyticus sp. nov., isolated from sediment of a river.</title>
        <authorList>
            <person name="Liu H."/>
        </authorList>
    </citation>
    <scope>NUCLEOTIDE SEQUENCE [LARGE SCALE GENOMIC DNA]</scope>
    <source>
        <strain evidence="3 4">RY-2</strain>
    </source>
</reference>
<dbReference type="RefSeq" id="WP_234862619.1">
    <property type="nucleotide sequence ID" value="NZ_JAKEVZ010000015.1"/>
</dbReference>
<evidence type="ECO:0000256" key="1">
    <source>
        <dbReference type="SAM" id="Coils"/>
    </source>
</evidence>
<name>A0ABS9BXI1_9BACT</name>
<evidence type="ECO:0000256" key="2">
    <source>
        <dbReference type="SAM" id="Phobius"/>
    </source>
</evidence>
<accession>A0ABS9BXI1</accession>
<dbReference type="EMBL" id="JAKEVZ010000015">
    <property type="protein sequence ID" value="MCF1752769.1"/>
    <property type="molecule type" value="Genomic_DNA"/>
</dbReference>
<feature type="transmembrane region" description="Helical" evidence="2">
    <location>
        <begin position="7"/>
        <end position="26"/>
    </location>
</feature>
<keyword evidence="2" id="KW-0472">Membrane</keyword>
<comment type="caution">
    <text evidence="3">The sequence shown here is derived from an EMBL/GenBank/DDBJ whole genome shotgun (WGS) entry which is preliminary data.</text>
</comment>
<dbReference type="Proteomes" id="UP001201449">
    <property type="component" value="Unassembled WGS sequence"/>
</dbReference>
<protein>
    <submittedName>
        <fullName evidence="3">Uncharacterized protein</fullName>
    </submittedName>
</protein>
<feature type="coiled-coil region" evidence="1">
    <location>
        <begin position="65"/>
        <end position="115"/>
    </location>
</feature>
<organism evidence="3 4">
    <name type="scientific">Mariniradius sediminis</name>
    <dbReference type="NCBI Taxonomy" id="2909237"/>
    <lineage>
        <taxon>Bacteria</taxon>
        <taxon>Pseudomonadati</taxon>
        <taxon>Bacteroidota</taxon>
        <taxon>Cytophagia</taxon>
        <taxon>Cytophagales</taxon>
        <taxon>Cyclobacteriaceae</taxon>
        <taxon>Mariniradius</taxon>
    </lineage>
</organism>
<proteinExistence type="predicted"/>
<feature type="transmembrane region" description="Helical" evidence="2">
    <location>
        <begin position="38"/>
        <end position="58"/>
    </location>
</feature>